<sequence>MVCAFRRKLSDNAAPDFPLCLRVVAFIAVDCGLFVLLLDFLALQGADSMPCSMGGPSISPRCGREHYEYLPLREAILREGEVNFYGAISEYEKPKPTRGSDFLCTMIVVDMSFDDPGLRLLVFAPVSSCPVVKSLGDIIRLHRVKVSNYKDVIEDH</sequence>
<dbReference type="InterPro" id="IPR011564">
    <property type="entry name" value="Telomer_end-bd_POT1/Cdc13"/>
</dbReference>
<proteinExistence type="predicted"/>
<dbReference type="InterPro" id="IPR012340">
    <property type="entry name" value="NA-bd_OB-fold"/>
</dbReference>
<evidence type="ECO:0000256" key="5">
    <source>
        <dbReference type="SAM" id="Phobius"/>
    </source>
</evidence>
<dbReference type="EMBL" id="JBJQOH010000006">
    <property type="protein sequence ID" value="KAL3684210.1"/>
    <property type="molecule type" value="Genomic_DNA"/>
</dbReference>
<dbReference type="SUPFAM" id="SSF50249">
    <property type="entry name" value="Nucleic acid-binding proteins"/>
    <property type="match status" value="1"/>
</dbReference>
<reference evidence="7 8" key="1">
    <citation type="submission" date="2024-09" db="EMBL/GenBank/DDBJ databases">
        <title>Chromosome-scale assembly of Riccia sorocarpa.</title>
        <authorList>
            <person name="Paukszto L."/>
        </authorList>
    </citation>
    <scope>NUCLEOTIDE SEQUENCE [LARGE SCALE GENOMIC DNA]</scope>
    <source>
        <strain evidence="7">LP-2024</strain>
        <tissue evidence="7">Aerial parts of the thallus</tissue>
    </source>
</reference>
<dbReference type="GO" id="GO:0000781">
    <property type="term" value="C:chromosome, telomeric region"/>
    <property type="evidence" value="ECO:0007669"/>
    <property type="project" value="UniProtKB-SubCell"/>
</dbReference>
<keyword evidence="5" id="KW-1133">Transmembrane helix</keyword>
<dbReference type="Gene3D" id="2.40.50.140">
    <property type="entry name" value="Nucleic acid-binding proteins"/>
    <property type="match status" value="1"/>
</dbReference>
<feature type="transmembrane region" description="Helical" evidence="5">
    <location>
        <begin position="21"/>
        <end position="43"/>
    </location>
</feature>
<protein>
    <recommendedName>
        <fullName evidence="6">Telomeric single stranded DNA binding POT1/Cdc13 domain-containing protein</fullName>
    </recommendedName>
</protein>
<dbReference type="Pfam" id="PF02765">
    <property type="entry name" value="POT1"/>
    <property type="match status" value="1"/>
</dbReference>
<keyword evidence="5" id="KW-0472">Membrane</keyword>
<organism evidence="7 8">
    <name type="scientific">Riccia sorocarpa</name>
    <dbReference type="NCBI Taxonomy" id="122646"/>
    <lineage>
        <taxon>Eukaryota</taxon>
        <taxon>Viridiplantae</taxon>
        <taxon>Streptophyta</taxon>
        <taxon>Embryophyta</taxon>
        <taxon>Marchantiophyta</taxon>
        <taxon>Marchantiopsida</taxon>
        <taxon>Marchantiidae</taxon>
        <taxon>Marchantiales</taxon>
        <taxon>Ricciaceae</taxon>
        <taxon>Riccia</taxon>
    </lineage>
</organism>
<keyword evidence="2" id="KW-0158">Chromosome</keyword>
<evidence type="ECO:0000259" key="6">
    <source>
        <dbReference type="Pfam" id="PF02765"/>
    </source>
</evidence>
<dbReference type="AlphaFoldDB" id="A0ABD3GY78"/>
<comment type="subcellular location">
    <subcellularLocation>
        <location evidence="1">Chromosome</location>
        <location evidence="1">Telomere</location>
    </subcellularLocation>
</comment>
<gene>
    <name evidence="7" type="ORF">R1sor_002232</name>
</gene>
<accession>A0ABD3GY78</accession>
<keyword evidence="4" id="KW-0238">DNA-binding</keyword>
<keyword evidence="3" id="KW-0779">Telomere</keyword>
<evidence type="ECO:0000313" key="7">
    <source>
        <dbReference type="EMBL" id="KAL3684210.1"/>
    </source>
</evidence>
<dbReference type="PANTHER" id="PTHR14513:SF0">
    <property type="entry name" value="PROTECTION OF TELOMERES PROTEIN 1"/>
    <property type="match status" value="1"/>
</dbReference>
<keyword evidence="5" id="KW-0812">Transmembrane</keyword>
<evidence type="ECO:0000256" key="2">
    <source>
        <dbReference type="ARBA" id="ARBA00022454"/>
    </source>
</evidence>
<name>A0ABD3GY78_9MARC</name>
<dbReference type="Proteomes" id="UP001633002">
    <property type="component" value="Unassembled WGS sequence"/>
</dbReference>
<evidence type="ECO:0000256" key="3">
    <source>
        <dbReference type="ARBA" id="ARBA00022895"/>
    </source>
</evidence>
<dbReference type="PANTHER" id="PTHR14513">
    <property type="entry name" value="PROTECTION OF TELOMERES 1"/>
    <property type="match status" value="1"/>
</dbReference>
<evidence type="ECO:0000256" key="4">
    <source>
        <dbReference type="ARBA" id="ARBA00023125"/>
    </source>
</evidence>
<dbReference type="InterPro" id="IPR028389">
    <property type="entry name" value="POT1"/>
</dbReference>
<feature type="domain" description="Telomeric single stranded DNA binding POT1/Cdc13" evidence="6">
    <location>
        <begin position="69"/>
        <end position="151"/>
    </location>
</feature>
<keyword evidence="8" id="KW-1185">Reference proteome</keyword>
<evidence type="ECO:0000313" key="8">
    <source>
        <dbReference type="Proteomes" id="UP001633002"/>
    </source>
</evidence>
<dbReference type="GO" id="GO:0003677">
    <property type="term" value="F:DNA binding"/>
    <property type="evidence" value="ECO:0007669"/>
    <property type="project" value="UniProtKB-KW"/>
</dbReference>
<evidence type="ECO:0000256" key="1">
    <source>
        <dbReference type="ARBA" id="ARBA00004574"/>
    </source>
</evidence>
<comment type="caution">
    <text evidence="7">The sequence shown here is derived from an EMBL/GenBank/DDBJ whole genome shotgun (WGS) entry which is preliminary data.</text>
</comment>